<reference evidence="2 3" key="1">
    <citation type="submission" date="2020-09" db="EMBL/GenBank/DDBJ databases">
        <title>De no assembly of potato wild relative species, Solanum commersonii.</title>
        <authorList>
            <person name="Cho K."/>
        </authorList>
    </citation>
    <scope>NUCLEOTIDE SEQUENCE [LARGE SCALE GENOMIC DNA]</scope>
    <source>
        <strain evidence="2">LZ3.2</strain>
        <tissue evidence="2">Leaf</tissue>
    </source>
</reference>
<evidence type="ECO:0000256" key="1">
    <source>
        <dbReference type="SAM" id="MobiDB-lite"/>
    </source>
</evidence>
<keyword evidence="3" id="KW-1185">Reference proteome</keyword>
<dbReference type="OrthoDB" id="5590282at2759"/>
<protein>
    <submittedName>
        <fullName evidence="2">Uncharacterized protein</fullName>
    </submittedName>
</protein>
<name>A0A9J5XQZ8_SOLCO</name>
<evidence type="ECO:0000313" key="2">
    <source>
        <dbReference type="EMBL" id="KAG5589951.1"/>
    </source>
</evidence>
<comment type="caution">
    <text evidence="2">The sequence shown here is derived from an EMBL/GenBank/DDBJ whole genome shotgun (WGS) entry which is preliminary data.</text>
</comment>
<dbReference type="EMBL" id="JACXVP010000008">
    <property type="protein sequence ID" value="KAG5589951.1"/>
    <property type="molecule type" value="Genomic_DNA"/>
</dbReference>
<sequence>MNPKIKSMKWEEAFPFYLWSIWLTRNDNHHNNTKKRINLQSTYFHAVEFLSLTNSKRDRTKPKLIFVKWRPPTIGYKLNMISWVIEIVDSEKALYALVQHVQKDKVMKCIELIQELCLASDFVKVPIASSIPSVPQSPIGVLDATCLSYRTDGSGVESRSNSSHSSPVNRRKLNT</sequence>
<feature type="compositionally biased region" description="Low complexity" evidence="1">
    <location>
        <begin position="154"/>
        <end position="166"/>
    </location>
</feature>
<proteinExistence type="predicted"/>
<accession>A0A9J5XQZ8</accession>
<feature type="region of interest" description="Disordered" evidence="1">
    <location>
        <begin position="153"/>
        <end position="175"/>
    </location>
</feature>
<organism evidence="2 3">
    <name type="scientific">Solanum commersonii</name>
    <name type="common">Commerson's wild potato</name>
    <name type="synonym">Commerson's nightshade</name>
    <dbReference type="NCBI Taxonomy" id="4109"/>
    <lineage>
        <taxon>Eukaryota</taxon>
        <taxon>Viridiplantae</taxon>
        <taxon>Streptophyta</taxon>
        <taxon>Embryophyta</taxon>
        <taxon>Tracheophyta</taxon>
        <taxon>Spermatophyta</taxon>
        <taxon>Magnoliopsida</taxon>
        <taxon>eudicotyledons</taxon>
        <taxon>Gunneridae</taxon>
        <taxon>Pentapetalae</taxon>
        <taxon>asterids</taxon>
        <taxon>lamiids</taxon>
        <taxon>Solanales</taxon>
        <taxon>Solanaceae</taxon>
        <taxon>Solanoideae</taxon>
        <taxon>Solaneae</taxon>
        <taxon>Solanum</taxon>
    </lineage>
</organism>
<dbReference type="AlphaFoldDB" id="A0A9J5XQZ8"/>
<evidence type="ECO:0000313" key="3">
    <source>
        <dbReference type="Proteomes" id="UP000824120"/>
    </source>
</evidence>
<dbReference type="Proteomes" id="UP000824120">
    <property type="component" value="Chromosome 8"/>
</dbReference>
<gene>
    <name evidence="2" type="ORF">H5410_040465</name>
</gene>